<gene>
    <name evidence="3" type="ORF">GH714_030774</name>
</gene>
<dbReference type="EMBL" id="JAAGAX010000002">
    <property type="protein sequence ID" value="KAF2322789.1"/>
    <property type="molecule type" value="Genomic_DNA"/>
</dbReference>
<name>A0A6A6NDR6_HEVBR</name>
<dbReference type="InterPro" id="IPR001568">
    <property type="entry name" value="RNase_T2-like"/>
</dbReference>
<protein>
    <submittedName>
        <fullName evidence="3">Uncharacterized protein</fullName>
    </submittedName>
</protein>
<dbReference type="GO" id="GO:0033897">
    <property type="term" value="F:ribonuclease T2 activity"/>
    <property type="evidence" value="ECO:0007669"/>
    <property type="project" value="InterPro"/>
</dbReference>
<proteinExistence type="inferred from homology"/>
<evidence type="ECO:0000313" key="3">
    <source>
        <dbReference type="EMBL" id="KAF2322789.1"/>
    </source>
</evidence>
<dbReference type="GO" id="GO:0003723">
    <property type="term" value="F:RNA binding"/>
    <property type="evidence" value="ECO:0007669"/>
    <property type="project" value="InterPro"/>
</dbReference>
<dbReference type="AlphaFoldDB" id="A0A6A6NDR6"/>
<evidence type="ECO:0000256" key="2">
    <source>
        <dbReference type="RuleBase" id="RU004328"/>
    </source>
</evidence>
<reference evidence="3 4" key="1">
    <citation type="journal article" date="2020" name="Mol. Plant">
        <title>The Chromosome-Based Rubber Tree Genome Provides New Insights into Spurge Genome Evolution and Rubber Biosynthesis.</title>
        <authorList>
            <person name="Liu J."/>
            <person name="Shi C."/>
            <person name="Shi C.C."/>
            <person name="Li W."/>
            <person name="Zhang Q.J."/>
            <person name="Zhang Y."/>
            <person name="Li K."/>
            <person name="Lu H.F."/>
            <person name="Shi C."/>
            <person name="Zhu S.T."/>
            <person name="Xiao Z.Y."/>
            <person name="Nan H."/>
            <person name="Yue Y."/>
            <person name="Zhu X.G."/>
            <person name="Wu Y."/>
            <person name="Hong X.N."/>
            <person name="Fan G.Y."/>
            <person name="Tong Y."/>
            <person name="Zhang D."/>
            <person name="Mao C.L."/>
            <person name="Liu Y.L."/>
            <person name="Hao S.J."/>
            <person name="Liu W.Q."/>
            <person name="Lv M.Q."/>
            <person name="Zhang H.B."/>
            <person name="Liu Y."/>
            <person name="Hu-Tang G.R."/>
            <person name="Wang J.P."/>
            <person name="Wang J.H."/>
            <person name="Sun Y.H."/>
            <person name="Ni S.B."/>
            <person name="Chen W.B."/>
            <person name="Zhang X.C."/>
            <person name="Jiao Y.N."/>
            <person name="Eichler E.E."/>
            <person name="Li G.H."/>
            <person name="Liu X."/>
            <person name="Gao L.Z."/>
        </authorList>
    </citation>
    <scope>NUCLEOTIDE SEQUENCE [LARGE SCALE GENOMIC DNA]</scope>
    <source>
        <strain evidence="4">cv. GT1</strain>
        <tissue evidence="3">Leaf</tissue>
    </source>
</reference>
<evidence type="ECO:0000256" key="1">
    <source>
        <dbReference type="ARBA" id="ARBA00007469"/>
    </source>
</evidence>
<dbReference type="Pfam" id="PF00445">
    <property type="entry name" value="Ribonuclease_T2"/>
    <property type="match status" value="1"/>
</dbReference>
<comment type="caution">
    <text evidence="3">The sequence shown here is derived from an EMBL/GenBank/DDBJ whole genome shotgun (WGS) entry which is preliminary data.</text>
</comment>
<evidence type="ECO:0000313" key="4">
    <source>
        <dbReference type="Proteomes" id="UP000467840"/>
    </source>
</evidence>
<dbReference type="Proteomes" id="UP000467840">
    <property type="component" value="Chromosome 11"/>
</dbReference>
<keyword evidence="4" id="KW-1185">Reference proteome</keyword>
<dbReference type="InterPro" id="IPR036430">
    <property type="entry name" value="RNase_T2-like_sf"/>
</dbReference>
<dbReference type="Gene3D" id="3.90.730.10">
    <property type="entry name" value="Ribonuclease T2-like"/>
    <property type="match status" value="1"/>
</dbReference>
<sequence>MWPVNIGGHSPNPKKCKGPPFDANKLINSPIIGELNKLWPNLKAKQSNTDLWEHEGLNMAFALVGTYSSTTRNQ</sequence>
<dbReference type="SUPFAM" id="SSF55895">
    <property type="entry name" value="Ribonuclease Rh-like"/>
    <property type="match status" value="1"/>
</dbReference>
<accession>A0A6A6NDR6</accession>
<organism evidence="3 4">
    <name type="scientific">Hevea brasiliensis</name>
    <name type="common">Para rubber tree</name>
    <name type="synonym">Siphonia brasiliensis</name>
    <dbReference type="NCBI Taxonomy" id="3981"/>
    <lineage>
        <taxon>Eukaryota</taxon>
        <taxon>Viridiplantae</taxon>
        <taxon>Streptophyta</taxon>
        <taxon>Embryophyta</taxon>
        <taxon>Tracheophyta</taxon>
        <taxon>Spermatophyta</taxon>
        <taxon>Magnoliopsida</taxon>
        <taxon>eudicotyledons</taxon>
        <taxon>Gunneridae</taxon>
        <taxon>Pentapetalae</taxon>
        <taxon>rosids</taxon>
        <taxon>fabids</taxon>
        <taxon>Malpighiales</taxon>
        <taxon>Euphorbiaceae</taxon>
        <taxon>Crotonoideae</taxon>
        <taxon>Micrandreae</taxon>
        <taxon>Hevea</taxon>
    </lineage>
</organism>
<comment type="similarity">
    <text evidence="1 2">Belongs to the RNase T2 family.</text>
</comment>